<keyword evidence="3" id="KW-1185">Reference proteome</keyword>
<proteinExistence type="predicted"/>
<protein>
    <recommendedName>
        <fullName evidence="4">Prolamin-like domain-containing protein</fullName>
    </recommendedName>
</protein>
<dbReference type="EMBL" id="BFEA01000224">
    <property type="protein sequence ID" value="GBG75421.1"/>
    <property type="molecule type" value="Genomic_DNA"/>
</dbReference>
<evidence type="ECO:0000256" key="1">
    <source>
        <dbReference type="SAM" id="SignalP"/>
    </source>
</evidence>
<evidence type="ECO:0000313" key="2">
    <source>
        <dbReference type="EMBL" id="GBG75421.1"/>
    </source>
</evidence>
<gene>
    <name evidence="2" type="ORF">CBR_g20051</name>
</gene>
<keyword evidence="1" id="KW-0732">Signal</keyword>
<accession>A0A388KZG4</accession>
<evidence type="ECO:0000313" key="3">
    <source>
        <dbReference type="Proteomes" id="UP000265515"/>
    </source>
</evidence>
<organism evidence="2 3">
    <name type="scientific">Chara braunii</name>
    <name type="common">Braun's stonewort</name>
    <dbReference type="NCBI Taxonomy" id="69332"/>
    <lineage>
        <taxon>Eukaryota</taxon>
        <taxon>Viridiplantae</taxon>
        <taxon>Streptophyta</taxon>
        <taxon>Charophyceae</taxon>
        <taxon>Charales</taxon>
        <taxon>Characeae</taxon>
        <taxon>Chara</taxon>
    </lineage>
</organism>
<comment type="caution">
    <text evidence="2">The sequence shown here is derived from an EMBL/GenBank/DDBJ whole genome shotgun (WGS) entry which is preliminary data.</text>
</comment>
<dbReference type="PROSITE" id="PS51257">
    <property type="entry name" value="PROKAR_LIPOPROTEIN"/>
    <property type="match status" value="1"/>
</dbReference>
<reference evidence="2 3" key="1">
    <citation type="journal article" date="2018" name="Cell">
        <title>The Chara Genome: Secondary Complexity and Implications for Plant Terrestrialization.</title>
        <authorList>
            <person name="Nishiyama T."/>
            <person name="Sakayama H."/>
            <person name="Vries J.D."/>
            <person name="Buschmann H."/>
            <person name="Saint-Marcoux D."/>
            <person name="Ullrich K.K."/>
            <person name="Haas F.B."/>
            <person name="Vanderstraeten L."/>
            <person name="Becker D."/>
            <person name="Lang D."/>
            <person name="Vosolsobe S."/>
            <person name="Rombauts S."/>
            <person name="Wilhelmsson P.K.I."/>
            <person name="Janitza P."/>
            <person name="Kern R."/>
            <person name="Heyl A."/>
            <person name="Rumpler F."/>
            <person name="Villalobos L.I.A.C."/>
            <person name="Clay J.M."/>
            <person name="Skokan R."/>
            <person name="Toyoda A."/>
            <person name="Suzuki Y."/>
            <person name="Kagoshima H."/>
            <person name="Schijlen E."/>
            <person name="Tajeshwar N."/>
            <person name="Catarino B."/>
            <person name="Hetherington A.J."/>
            <person name="Saltykova A."/>
            <person name="Bonnot C."/>
            <person name="Breuninger H."/>
            <person name="Symeonidi A."/>
            <person name="Radhakrishnan G.V."/>
            <person name="Van Nieuwerburgh F."/>
            <person name="Deforce D."/>
            <person name="Chang C."/>
            <person name="Karol K.G."/>
            <person name="Hedrich R."/>
            <person name="Ulvskov P."/>
            <person name="Glockner G."/>
            <person name="Delwiche C.F."/>
            <person name="Petrasek J."/>
            <person name="Van de Peer Y."/>
            <person name="Friml J."/>
            <person name="Beilby M."/>
            <person name="Dolan L."/>
            <person name="Kohara Y."/>
            <person name="Sugano S."/>
            <person name="Fujiyama A."/>
            <person name="Delaux P.-M."/>
            <person name="Quint M."/>
            <person name="TheiBen G."/>
            <person name="Hagemann M."/>
            <person name="Harholt J."/>
            <person name="Dunand C."/>
            <person name="Zachgo S."/>
            <person name="Langdale J."/>
            <person name="Maumus F."/>
            <person name="Straeten D.V.D."/>
            <person name="Gould S.B."/>
            <person name="Rensing S.A."/>
        </authorList>
    </citation>
    <scope>NUCLEOTIDE SEQUENCE [LARGE SCALE GENOMIC DNA]</scope>
    <source>
        <strain evidence="2 3">S276</strain>
    </source>
</reference>
<dbReference type="AlphaFoldDB" id="A0A388KZG4"/>
<feature type="signal peptide" evidence="1">
    <location>
        <begin position="1"/>
        <end position="27"/>
    </location>
</feature>
<name>A0A388KZG4_CHABU</name>
<feature type="chain" id="PRO_5017479147" description="Prolamin-like domain-containing protein" evidence="1">
    <location>
        <begin position="28"/>
        <end position="159"/>
    </location>
</feature>
<evidence type="ECO:0008006" key="4">
    <source>
        <dbReference type="Google" id="ProtNLM"/>
    </source>
</evidence>
<dbReference type="Proteomes" id="UP000265515">
    <property type="component" value="Unassembled WGS sequence"/>
</dbReference>
<sequence>MARSSLAAMALIAVVMVLSCQWLCLQAAAGKIEDAQVTATGDDSENADDPDTAGACPVEFEPETFATVNALCGVGSSGLCCEAVRNIAMDSMTYGQQCLSVMYKAFDAYSTVNSDLVSGCLNAKEGRGALEFINAAAAVGQGFDMEEDDTPAALMGAHN</sequence>
<dbReference type="Gramene" id="GBG75421">
    <property type="protein sequence ID" value="GBG75421"/>
    <property type="gene ID" value="CBR_g20051"/>
</dbReference>